<dbReference type="AlphaFoldDB" id="A0A1T3CHZ8"/>
<evidence type="ECO:0000259" key="1">
    <source>
        <dbReference type="Pfam" id="PF07992"/>
    </source>
</evidence>
<dbReference type="PRINTS" id="PR00368">
    <property type="entry name" value="FADPNR"/>
</dbReference>
<keyword evidence="3" id="KW-1185">Reference proteome</keyword>
<gene>
    <name evidence="2" type="ORF">A0O28_0008090</name>
</gene>
<accession>A0A1T3CHZ8</accession>
<evidence type="ECO:0000313" key="2">
    <source>
        <dbReference type="EMBL" id="OPB40729.1"/>
    </source>
</evidence>
<dbReference type="PANTHER" id="PTHR43735">
    <property type="entry name" value="APOPTOSIS-INDUCING FACTOR 1"/>
    <property type="match status" value="1"/>
</dbReference>
<dbReference type="PRINTS" id="PR00469">
    <property type="entry name" value="PNDRDTASEII"/>
</dbReference>
<dbReference type="Gene3D" id="3.50.50.100">
    <property type="match status" value="1"/>
</dbReference>
<dbReference type="OrthoDB" id="202203at2759"/>
<reference evidence="2 3" key="1">
    <citation type="submission" date="2016-04" db="EMBL/GenBank/DDBJ databases">
        <title>Multiple horizontal gene transfer events from other fungi enriched the ability of the initially mycotrophic fungus Trichoderma (Ascomycota) to feed on dead plant biomass.</title>
        <authorList>
            <person name="Atanasova L."/>
            <person name="Chenthamara K."/>
            <person name="Zhang J."/>
            <person name="Grujic M."/>
            <person name="Henrissat B."/>
            <person name="Kuo A."/>
            <person name="Aertz A."/>
            <person name="Salamov A."/>
            <person name="Lipzen A."/>
            <person name="Labutti K."/>
            <person name="Barry K."/>
            <person name="Miao Y."/>
            <person name="Rahimi M.J."/>
            <person name="Shen Q."/>
            <person name="Grigoriev I.V."/>
            <person name="Kubicek C.P."/>
            <person name="Druzhinina I.S."/>
        </authorList>
    </citation>
    <scope>NUCLEOTIDE SEQUENCE [LARGE SCALE GENOMIC DNA]</scope>
    <source>
        <strain evidence="2 3">NJAU 4742</strain>
    </source>
</reference>
<evidence type="ECO:0000313" key="3">
    <source>
        <dbReference type="Proteomes" id="UP000191004"/>
    </source>
</evidence>
<dbReference type="InterPro" id="IPR023753">
    <property type="entry name" value="FAD/NAD-binding_dom"/>
</dbReference>
<protein>
    <recommendedName>
        <fullName evidence="1">FAD/NAD(P)-binding domain-containing protein</fullName>
    </recommendedName>
</protein>
<dbReference type="Proteomes" id="UP000191004">
    <property type="component" value="Unassembled WGS sequence"/>
</dbReference>
<name>A0A1T3CHZ8_9HYPO</name>
<dbReference type="GO" id="GO:0004174">
    <property type="term" value="F:electron-transferring-flavoprotein dehydrogenase activity"/>
    <property type="evidence" value="ECO:0007669"/>
    <property type="project" value="TreeGrafter"/>
</dbReference>
<dbReference type="SUPFAM" id="SSF51905">
    <property type="entry name" value="FAD/NAD(P)-binding domain"/>
    <property type="match status" value="1"/>
</dbReference>
<feature type="domain" description="FAD/NAD(P)-binding" evidence="1">
    <location>
        <begin position="7"/>
        <end position="312"/>
    </location>
</feature>
<dbReference type="Pfam" id="PF07992">
    <property type="entry name" value="Pyr_redox_2"/>
    <property type="match status" value="1"/>
</dbReference>
<dbReference type="EMBL" id="LVVK01000017">
    <property type="protein sequence ID" value="OPB40729.1"/>
    <property type="molecule type" value="Genomic_DNA"/>
</dbReference>
<dbReference type="GO" id="GO:0050660">
    <property type="term" value="F:flavin adenine dinucleotide binding"/>
    <property type="evidence" value="ECO:0007669"/>
    <property type="project" value="TreeGrafter"/>
</dbReference>
<dbReference type="PANTHER" id="PTHR43735:SF25">
    <property type="entry name" value="NAD(P)H DEHYDROGENASE 3"/>
    <property type="match status" value="1"/>
</dbReference>
<comment type="caution">
    <text evidence="2">The sequence shown here is derived from an EMBL/GenBank/DDBJ whole genome shotgun (WGS) entry which is preliminary data.</text>
</comment>
<dbReference type="GO" id="GO:0005737">
    <property type="term" value="C:cytoplasm"/>
    <property type="evidence" value="ECO:0007669"/>
    <property type="project" value="TreeGrafter"/>
</dbReference>
<dbReference type="InterPro" id="IPR036188">
    <property type="entry name" value="FAD/NAD-bd_sf"/>
</dbReference>
<organism evidence="2 3">
    <name type="scientific">Trichoderma guizhouense</name>
    <dbReference type="NCBI Taxonomy" id="1491466"/>
    <lineage>
        <taxon>Eukaryota</taxon>
        <taxon>Fungi</taxon>
        <taxon>Dikarya</taxon>
        <taxon>Ascomycota</taxon>
        <taxon>Pezizomycotina</taxon>
        <taxon>Sordariomycetes</taxon>
        <taxon>Hypocreomycetidae</taxon>
        <taxon>Hypocreales</taxon>
        <taxon>Hypocreaceae</taxon>
        <taxon>Trichoderma</taxon>
    </lineage>
</organism>
<proteinExistence type="predicted"/>
<sequence length="401" mass="42652">MSSPTHNIVILGSNFAGLAISHYILRHIIPSVASNTDKKCRLTIVSPSTHYFFKVGAPRAIAQPELVSKVSMPFAGAFKDYGDLYAFVQGEAIALDPSTKLVTVKGVTDTDENKIQIPYDSLIIATGTTSASPLWTLHGPHTVTSNAICDTNAAISKANTILIAGGGPTGVETAGEIAYHWHGKDITLFSGSTRLLSNLSNKGVGASAESHLRRLKVKTVHMAKVTSASKTANGTTLVELNNGTTREVDLYIDATGGTPNTSFLPAEWLDTRGSVITDPETLRVTSAPAGIYAIGDVASYSKRNVLDVHRAVAPLGYSLWADMTKKAKVKIPLTEKVYKQDPGDFQFVPIGPKGGVGTAFGWSVPSFMVWLAKSRTFFIEKVPANVAGASYTNIDVSSIPS</sequence>